<evidence type="ECO:0000313" key="1">
    <source>
        <dbReference type="EMBL" id="KAJ4720849.1"/>
    </source>
</evidence>
<dbReference type="Proteomes" id="UP001164539">
    <property type="component" value="Chromosome 4"/>
</dbReference>
<dbReference type="EMBL" id="CM051397">
    <property type="protein sequence ID" value="KAJ4720849.1"/>
    <property type="molecule type" value="Genomic_DNA"/>
</dbReference>
<name>A0ACC1YBR6_MELAZ</name>
<organism evidence="1 2">
    <name type="scientific">Melia azedarach</name>
    <name type="common">Chinaberry tree</name>
    <dbReference type="NCBI Taxonomy" id="155640"/>
    <lineage>
        <taxon>Eukaryota</taxon>
        <taxon>Viridiplantae</taxon>
        <taxon>Streptophyta</taxon>
        <taxon>Embryophyta</taxon>
        <taxon>Tracheophyta</taxon>
        <taxon>Spermatophyta</taxon>
        <taxon>Magnoliopsida</taxon>
        <taxon>eudicotyledons</taxon>
        <taxon>Gunneridae</taxon>
        <taxon>Pentapetalae</taxon>
        <taxon>rosids</taxon>
        <taxon>malvids</taxon>
        <taxon>Sapindales</taxon>
        <taxon>Meliaceae</taxon>
        <taxon>Melia</taxon>
    </lineage>
</organism>
<evidence type="ECO:0000313" key="2">
    <source>
        <dbReference type="Proteomes" id="UP001164539"/>
    </source>
</evidence>
<reference evidence="1 2" key="1">
    <citation type="journal article" date="2023" name="Science">
        <title>Complex scaffold remodeling in plant triterpene biosynthesis.</title>
        <authorList>
            <person name="De La Pena R."/>
            <person name="Hodgson H."/>
            <person name="Liu J.C."/>
            <person name="Stephenson M.J."/>
            <person name="Martin A.C."/>
            <person name="Owen C."/>
            <person name="Harkess A."/>
            <person name="Leebens-Mack J."/>
            <person name="Jimenez L.E."/>
            <person name="Osbourn A."/>
            <person name="Sattely E.S."/>
        </authorList>
    </citation>
    <scope>NUCLEOTIDE SEQUENCE [LARGE SCALE GENOMIC DNA]</scope>
    <source>
        <strain evidence="2">cv. JPN11</strain>
        <tissue evidence="1">Leaf</tissue>
    </source>
</reference>
<comment type="caution">
    <text evidence="1">The sequence shown here is derived from an EMBL/GenBank/DDBJ whole genome shotgun (WGS) entry which is preliminary data.</text>
</comment>
<gene>
    <name evidence="1" type="ORF">OWV82_008607</name>
</gene>
<sequence length="513" mass="56545">MLLLSGFKFTNNFKINLTSTSISESREKIDVQYTENAADKTSENKESDCQSDYRNSLAWDSAFFTSPGILEPEELFQALNFRPPNPVDQETTSSSCQTDLRRSLAWDNAFFTNAGVLDTEELSMVNRGLKESGRHLFPDSEEKIWRSVESNSAMTNDVYSLASLEIDLFDDLKASVHNSSKTSNNGTSSSKMGRGNCLQSTQWQHMNGAKRPCLADSNIIVANSKSFSKSPSSVSHNPCMSDFSGRSPLSLNVVVSRSSSPLRVNSSLPSHLLSSFKSFGISPVNSIDIIRSLESIASIGQMSDNTTGNLGTTTSGQISFDCDASQASDSETHLYDQCRLRHENVNMVSKGKSSVHKNDSTNIKPSCLRMPSPKIGFFDAEDSMELTPNRDLRFPPGGVTGNNKGAPNRAVFSKLQPTGTSPSTENLKLGSERNRALGSDPAPLIEDQRTQGLMTNTKRMKNEGQDCHRTKKKKMPEHTAPRRFCIYLMMMTRKTCAASTTKSMEAIDFMQDL</sequence>
<accession>A0ACC1YBR6</accession>
<proteinExistence type="predicted"/>
<keyword evidence="2" id="KW-1185">Reference proteome</keyword>
<protein>
    <submittedName>
        <fullName evidence="1">Arginine decarboxylase 1-like protein</fullName>
    </submittedName>
</protein>